<gene>
    <name evidence="10" type="ORF">F6X38_20925</name>
</gene>
<evidence type="ECO:0000256" key="6">
    <source>
        <dbReference type="ARBA" id="ARBA00023002"/>
    </source>
</evidence>
<dbReference type="Proteomes" id="UP000432089">
    <property type="component" value="Unassembled WGS sequence"/>
</dbReference>
<evidence type="ECO:0000256" key="2">
    <source>
        <dbReference type="ARBA" id="ARBA00022630"/>
    </source>
</evidence>
<evidence type="ECO:0000256" key="3">
    <source>
        <dbReference type="ARBA" id="ARBA00022714"/>
    </source>
</evidence>
<feature type="domain" description="Rieske" evidence="9">
    <location>
        <begin position="3"/>
        <end position="98"/>
    </location>
</feature>
<dbReference type="SUPFAM" id="SSF55424">
    <property type="entry name" value="FAD/NAD-linked reductases, dimerisation (C-terminal) domain"/>
    <property type="match status" value="1"/>
</dbReference>
<dbReference type="InterPro" id="IPR017941">
    <property type="entry name" value="Rieske_2Fe-2S"/>
</dbReference>
<reference evidence="10 11" key="1">
    <citation type="submission" date="2019-09" db="EMBL/GenBank/DDBJ databases">
        <title>YIM 132180 draft genome.</title>
        <authorList>
            <person name="Zhang K."/>
        </authorList>
    </citation>
    <scope>NUCLEOTIDE SEQUENCE [LARGE SCALE GENOMIC DNA]</scope>
    <source>
        <strain evidence="10 11">YIM 132180</strain>
    </source>
</reference>
<comment type="caution">
    <text evidence="10">The sequence shown here is derived from an EMBL/GenBank/DDBJ whole genome shotgun (WGS) entry which is preliminary data.</text>
</comment>
<evidence type="ECO:0000256" key="5">
    <source>
        <dbReference type="ARBA" id="ARBA00022827"/>
    </source>
</evidence>
<dbReference type="SUPFAM" id="SSF51905">
    <property type="entry name" value="FAD/NAD(P)-binding domain"/>
    <property type="match status" value="2"/>
</dbReference>
<dbReference type="Pfam" id="PF07992">
    <property type="entry name" value="Pyr_redox_2"/>
    <property type="match status" value="1"/>
</dbReference>
<protein>
    <submittedName>
        <fullName evidence="10">Rieske 2Fe-2S domain-containing protein</fullName>
    </submittedName>
</protein>
<dbReference type="Gene3D" id="2.102.10.10">
    <property type="entry name" value="Rieske [2Fe-2S] iron-sulphur domain"/>
    <property type="match status" value="1"/>
</dbReference>
<keyword evidence="8" id="KW-0411">Iron-sulfur</keyword>
<dbReference type="GO" id="GO:0051537">
    <property type="term" value="F:2 iron, 2 sulfur cluster binding"/>
    <property type="evidence" value="ECO:0007669"/>
    <property type="project" value="UniProtKB-KW"/>
</dbReference>
<dbReference type="RefSeq" id="WP_150973241.1">
    <property type="nucleotide sequence ID" value="NZ_VZDO01000022.1"/>
</dbReference>
<keyword evidence="7" id="KW-0408">Iron</keyword>
<dbReference type="InterPro" id="IPR023753">
    <property type="entry name" value="FAD/NAD-binding_dom"/>
</dbReference>
<evidence type="ECO:0000256" key="4">
    <source>
        <dbReference type="ARBA" id="ARBA00022723"/>
    </source>
</evidence>
<evidence type="ECO:0000256" key="7">
    <source>
        <dbReference type="ARBA" id="ARBA00023004"/>
    </source>
</evidence>
<keyword evidence="6" id="KW-0560">Oxidoreductase</keyword>
<evidence type="ECO:0000313" key="10">
    <source>
        <dbReference type="EMBL" id="KAB0676551.1"/>
    </source>
</evidence>
<evidence type="ECO:0000259" key="9">
    <source>
        <dbReference type="PROSITE" id="PS51296"/>
    </source>
</evidence>
<keyword evidence="3" id="KW-0001">2Fe-2S</keyword>
<dbReference type="Gene3D" id="3.30.390.30">
    <property type="match status" value="1"/>
</dbReference>
<keyword evidence="5" id="KW-0274">FAD</keyword>
<dbReference type="InterPro" id="IPR036188">
    <property type="entry name" value="FAD/NAD-bd_sf"/>
</dbReference>
<dbReference type="PANTHER" id="PTHR43557:SF2">
    <property type="entry name" value="RIESKE DOMAIN-CONTAINING PROTEIN-RELATED"/>
    <property type="match status" value="1"/>
</dbReference>
<evidence type="ECO:0000256" key="8">
    <source>
        <dbReference type="ARBA" id="ARBA00023014"/>
    </source>
</evidence>
<dbReference type="Pfam" id="PF00355">
    <property type="entry name" value="Rieske"/>
    <property type="match status" value="1"/>
</dbReference>
<dbReference type="Pfam" id="PF14759">
    <property type="entry name" value="Reductase_C"/>
    <property type="match status" value="1"/>
</dbReference>
<evidence type="ECO:0000256" key="1">
    <source>
        <dbReference type="ARBA" id="ARBA00001974"/>
    </source>
</evidence>
<dbReference type="InterPro" id="IPR036922">
    <property type="entry name" value="Rieske_2Fe-2S_sf"/>
</dbReference>
<accession>A0A7V7PKX7</accession>
<dbReference type="PANTHER" id="PTHR43557">
    <property type="entry name" value="APOPTOSIS-INDUCING FACTOR 1"/>
    <property type="match status" value="1"/>
</dbReference>
<dbReference type="GO" id="GO:0005737">
    <property type="term" value="C:cytoplasm"/>
    <property type="evidence" value="ECO:0007669"/>
    <property type="project" value="TreeGrafter"/>
</dbReference>
<dbReference type="SUPFAM" id="SSF50022">
    <property type="entry name" value="ISP domain"/>
    <property type="match status" value="1"/>
</dbReference>
<dbReference type="PRINTS" id="PR00368">
    <property type="entry name" value="FADPNR"/>
</dbReference>
<dbReference type="GO" id="GO:0016651">
    <property type="term" value="F:oxidoreductase activity, acting on NAD(P)H"/>
    <property type="evidence" value="ECO:0007669"/>
    <property type="project" value="TreeGrafter"/>
</dbReference>
<dbReference type="EMBL" id="VZDO01000022">
    <property type="protein sequence ID" value="KAB0676551.1"/>
    <property type="molecule type" value="Genomic_DNA"/>
</dbReference>
<dbReference type="AlphaFoldDB" id="A0A7V7PKX7"/>
<organism evidence="10 11">
    <name type="scientific">Plantimonas leprariae</name>
    <dbReference type="NCBI Taxonomy" id="2615207"/>
    <lineage>
        <taxon>Bacteria</taxon>
        <taxon>Pseudomonadati</taxon>
        <taxon>Pseudomonadota</taxon>
        <taxon>Alphaproteobacteria</taxon>
        <taxon>Hyphomicrobiales</taxon>
        <taxon>Aurantimonadaceae</taxon>
        <taxon>Plantimonas</taxon>
    </lineage>
</organism>
<keyword evidence="2" id="KW-0285">Flavoprotein</keyword>
<dbReference type="InterPro" id="IPR050446">
    <property type="entry name" value="FAD-oxidoreductase/Apoptosis"/>
</dbReference>
<comment type="cofactor">
    <cofactor evidence="1">
        <name>FAD</name>
        <dbReference type="ChEBI" id="CHEBI:57692"/>
    </cofactor>
</comment>
<dbReference type="PRINTS" id="PR00411">
    <property type="entry name" value="PNDRDTASEI"/>
</dbReference>
<evidence type="ECO:0000313" key="11">
    <source>
        <dbReference type="Proteomes" id="UP000432089"/>
    </source>
</evidence>
<sequence length="520" mass="55293">MKHDVCALAELDDGRLVEAEAGGVKLLLSRDGDAVNAVGASCPHKGAALKDGVRVGNRVICPWHHAMFDLASGDHLEPPGHKCLARFAASAENGRVTVEVPEGVGEHRPEVEPDARRRGGDAVFLIVGAGAAGFACAEELAKGGFDGRIVLISPEAEPPYDRTDLSKTYLNGKWPDDKLPMASPGELEALGIETVVGVVERVDADRREVRFADGRTMGFAKCFVAPGSDAARLKLPNADLPNVLTLRSHADGRRVKAAVDAANHVVVIGAGFIGLEAASQLAGMGKRVSVVAKDRLPFARQFGEAVAGQIARRHADEGVALHCRAEVESLKAEGGRVVAVKLKSGQEIETDLVLVSIGAAPRTELVDPDAGKGLEVDALLAFRPDVHLGGDIAAVPVPGQPKPLRIEHWRVAEQHGRQAARAMLGQAEPFRSVPFFWSGQYDRISYVGHATSTDEVHIAGDLDGGSYTAFYVERGRVTAALGRGEDDRTPALHAVMLADPTPARERLESVGWDPARLIDR</sequence>
<dbReference type="PROSITE" id="PS51296">
    <property type="entry name" value="RIESKE"/>
    <property type="match status" value="1"/>
</dbReference>
<dbReference type="Gene3D" id="3.50.50.60">
    <property type="entry name" value="FAD/NAD(P)-binding domain"/>
    <property type="match status" value="2"/>
</dbReference>
<dbReference type="InterPro" id="IPR016156">
    <property type="entry name" value="FAD/NAD-linked_Rdtase_dimer_sf"/>
</dbReference>
<dbReference type="GO" id="GO:0046872">
    <property type="term" value="F:metal ion binding"/>
    <property type="evidence" value="ECO:0007669"/>
    <property type="project" value="UniProtKB-KW"/>
</dbReference>
<keyword evidence="4" id="KW-0479">Metal-binding</keyword>
<keyword evidence="11" id="KW-1185">Reference proteome</keyword>
<dbReference type="InterPro" id="IPR028202">
    <property type="entry name" value="Reductase_C"/>
</dbReference>
<proteinExistence type="predicted"/>
<name>A0A7V7PKX7_9HYPH</name>